<dbReference type="Gene3D" id="3.30.70.270">
    <property type="match status" value="1"/>
</dbReference>
<dbReference type="InterPro" id="IPR053134">
    <property type="entry name" value="RNA-dir_DNA_polymerase"/>
</dbReference>
<proteinExistence type="predicted"/>
<evidence type="ECO:0000259" key="1">
    <source>
        <dbReference type="Pfam" id="PF00078"/>
    </source>
</evidence>
<accession>A0A9Q3DL77</accession>
<evidence type="ECO:0000313" key="3">
    <source>
        <dbReference type="Proteomes" id="UP000765509"/>
    </source>
</evidence>
<evidence type="ECO:0000313" key="2">
    <source>
        <dbReference type="EMBL" id="MBW0505380.1"/>
    </source>
</evidence>
<name>A0A9Q3DL77_9BASI</name>
<comment type="caution">
    <text evidence="2">The sequence shown here is derived from an EMBL/GenBank/DDBJ whole genome shotgun (WGS) entry which is preliminary data.</text>
</comment>
<dbReference type="PANTHER" id="PTHR24559:SF444">
    <property type="entry name" value="REVERSE TRANSCRIPTASE DOMAIN-CONTAINING PROTEIN"/>
    <property type="match status" value="1"/>
</dbReference>
<keyword evidence="3" id="KW-1185">Reference proteome</keyword>
<dbReference type="AlphaFoldDB" id="A0A9Q3DL77"/>
<organism evidence="2 3">
    <name type="scientific">Austropuccinia psidii MF-1</name>
    <dbReference type="NCBI Taxonomy" id="1389203"/>
    <lineage>
        <taxon>Eukaryota</taxon>
        <taxon>Fungi</taxon>
        <taxon>Dikarya</taxon>
        <taxon>Basidiomycota</taxon>
        <taxon>Pucciniomycotina</taxon>
        <taxon>Pucciniomycetes</taxon>
        <taxon>Pucciniales</taxon>
        <taxon>Sphaerophragmiaceae</taxon>
        <taxon>Austropuccinia</taxon>
    </lineage>
</organism>
<feature type="domain" description="Reverse transcriptase" evidence="1">
    <location>
        <begin position="1"/>
        <end position="60"/>
    </location>
</feature>
<dbReference type="PANTHER" id="PTHR24559">
    <property type="entry name" value="TRANSPOSON TY3-I GAG-POL POLYPROTEIN"/>
    <property type="match status" value="1"/>
</dbReference>
<protein>
    <recommendedName>
        <fullName evidence="1">Reverse transcriptase domain-containing protein</fullName>
    </recommendedName>
</protein>
<dbReference type="Pfam" id="PF00078">
    <property type="entry name" value="RVT_1"/>
    <property type="match status" value="1"/>
</dbReference>
<reference evidence="2" key="1">
    <citation type="submission" date="2021-03" db="EMBL/GenBank/DDBJ databases">
        <title>Draft genome sequence of rust myrtle Austropuccinia psidii MF-1, a brazilian biotype.</title>
        <authorList>
            <person name="Quecine M.C."/>
            <person name="Pachon D.M.R."/>
            <person name="Bonatelli M.L."/>
            <person name="Correr F.H."/>
            <person name="Franceschini L.M."/>
            <person name="Leite T.F."/>
            <person name="Margarido G.R.A."/>
            <person name="Almeida C.A."/>
            <person name="Ferrarezi J.A."/>
            <person name="Labate C.A."/>
        </authorList>
    </citation>
    <scope>NUCLEOTIDE SEQUENCE</scope>
    <source>
        <strain evidence="2">MF-1</strain>
    </source>
</reference>
<dbReference type="OrthoDB" id="1750432at2759"/>
<dbReference type="SUPFAM" id="SSF56672">
    <property type="entry name" value="DNA/RNA polymerases"/>
    <property type="match status" value="1"/>
</dbReference>
<dbReference type="Proteomes" id="UP000765509">
    <property type="component" value="Unassembled WGS sequence"/>
</dbReference>
<dbReference type="EMBL" id="AVOT02018470">
    <property type="protein sequence ID" value="MBW0505380.1"/>
    <property type="molecule type" value="Genomic_DNA"/>
</dbReference>
<dbReference type="InterPro" id="IPR043128">
    <property type="entry name" value="Rev_trsase/Diguanyl_cyclase"/>
</dbReference>
<dbReference type="InterPro" id="IPR000477">
    <property type="entry name" value="RT_dom"/>
</dbReference>
<sequence length="155" mass="17909">MQFGIKNAPAHFQRMMDTIFQEEIVECWMVVYIDDIIINSVTWEDHVQYIDRVLTRRKNFRFFECAPGNGTPVSGETGSEGTDTPILGISSSELHNEFFNAVMKTYSKQKQCGILLQLLQQNYTSPELGSQSGEALLRDYKENRFFLIDGLLYHR</sequence>
<gene>
    <name evidence="2" type="ORF">O181_045095</name>
</gene>
<dbReference type="InterPro" id="IPR043502">
    <property type="entry name" value="DNA/RNA_pol_sf"/>
</dbReference>